<feature type="transmembrane region" description="Helical" evidence="1">
    <location>
        <begin position="28"/>
        <end position="49"/>
    </location>
</feature>
<reference evidence="2 3" key="1">
    <citation type="submission" date="2024-01" db="EMBL/GenBank/DDBJ databases">
        <title>Genome assemblies of Stephania.</title>
        <authorList>
            <person name="Yang L."/>
        </authorList>
    </citation>
    <scope>NUCLEOTIDE SEQUENCE [LARGE SCALE GENOMIC DNA]</scope>
    <source>
        <strain evidence="2">JXDWG</strain>
        <tissue evidence="2">Leaf</tissue>
    </source>
</reference>
<protein>
    <submittedName>
        <fullName evidence="2">Uncharacterized protein</fullName>
    </submittedName>
</protein>
<keyword evidence="3" id="KW-1185">Reference proteome</keyword>
<evidence type="ECO:0000256" key="1">
    <source>
        <dbReference type="SAM" id="Phobius"/>
    </source>
</evidence>
<proteinExistence type="predicted"/>
<sequence length="53" mass="6132">MGLKNECSNFLQVRFSVKARKNIKDSKILVKVFNFKSLIFVVILLYIIVLGSR</sequence>
<name>A0AAP0HN86_9MAGN</name>
<dbReference type="AlphaFoldDB" id="A0AAP0HN86"/>
<evidence type="ECO:0000313" key="3">
    <source>
        <dbReference type="Proteomes" id="UP001419268"/>
    </source>
</evidence>
<comment type="caution">
    <text evidence="2">The sequence shown here is derived from an EMBL/GenBank/DDBJ whole genome shotgun (WGS) entry which is preliminary data.</text>
</comment>
<gene>
    <name evidence="2" type="ORF">Scep_028197</name>
</gene>
<dbReference type="Proteomes" id="UP001419268">
    <property type="component" value="Unassembled WGS sequence"/>
</dbReference>
<keyword evidence="1" id="KW-0812">Transmembrane</keyword>
<evidence type="ECO:0000313" key="2">
    <source>
        <dbReference type="EMBL" id="KAK9089115.1"/>
    </source>
</evidence>
<keyword evidence="1" id="KW-0472">Membrane</keyword>
<accession>A0AAP0HN86</accession>
<dbReference type="EMBL" id="JBBNAG010000012">
    <property type="protein sequence ID" value="KAK9089115.1"/>
    <property type="molecule type" value="Genomic_DNA"/>
</dbReference>
<organism evidence="2 3">
    <name type="scientific">Stephania cephalantha</name>
    <dbReference type="NCBI Taxonomy" id="152367"/>
    <lineage>
        <taxon>Eukaryota</taxon>
        <taxon>Viridiplantae</taxon>
        <taxon>Streptophyta</taxon>
        <taxon>Embryophyta</taxon>
        <taxon>Tracheophyta</taxon>
        <taxon>Spermatophyta</taxon>
        <taxon>Magnoliopsida</taxon>
        <taxon>Ranunculales</taxon>
        <taxon>Menispermaceae</taxon>
        <taxon>Menispermoideae</taxon>
        <taxon>Cissampelideae</taxon>
        <taxon>Stephania</taxon>
    </lineage>
</organism>
<keyword evidence="1" id="KW-1133">Transmembrane helix</keyword>